<keyword evidence="2" id="KW-1185">Reference proteome</keyword>
<organism evidence="1 2">
    <name type="scientific">Donghicola tyrosinivorans</name>
    <dbReference type="NCBI Taxonomy" id="1652492"/>
    <lineage>
        <taxon>Bacteria</taxon>
        <taxon>Pseudomonadati</taxon>
        <taxon>Pseudomonadota</taxon>
        <taxon>Alphaproteobacteria</taxon>
        <taxon>Rhodobacterales</taxon>
        <taxon>Roseobacteraceae</taxon>
        <taxon>Donghicola</taxon>
    </lineage>
</organism>
<protein>
    <recommendedName>
        <fullName evidence="3">Alpha-amylase</fullName>
    </recommendedName>
</protein>
<proteinExistence type="predicted"/>
<gene>
    <name evidence="1" type="ORF">CLV74_107109</name>
</gene>
<sequence>MSYISNISLEPDAQAQVIDADSFGARYVSLRGFDRFLDQIGQTDVGMIVWPGGALAENNDERYGIQYEDLYSGDYDRPGLSDLMALARDEHLSLSIILPTARYEDDLEGLRVDAADFFTDLFSGTFGELPDKLVMEMGNEFYANFHGIDEAEKAEHYAAVVNTYAEVLHTLEGEFDVHPENVEYSIQLGRTEDGNAALIEAMSEDALTLPDMLSTHRFTHSAEGADRAVDVIEAAHEMWSDTAEELGGEGPGLYLSAYNAASLSRVEAAEDFLSTHDHDGLTVDDLDLDGRSNLEFEQHYQDMLATRAMGMEHAETLLQTFSDYHAIGAEAAGVYGWDLTHSGASSYTDVNGEAHIFVGGQIQDMMAESLNGTRILNWHDANDHTNDDAATAYAFDSADKLVLFLGAPKTLDGPQTVQIDLRGLGDTAGVWGQSLHAEVPEDWHTLFNVPVVEGVDQTPESLKYAEGIREQIDLTQDGNVMSFDFTRPDEMVRLVFARSDAGIAEIAEWADGAMLSVDPDAFDDTELAADDALIDTSGLMTHETLPDDDLFSDDAHFAEDEDEEEDAMSADDGGGDDGGDMGGLLAALVMGLLAAAL</sequence>
<comment type="caution">
    <text evidence="1">The sequence shown here is derived from an EMBL/GenBank/DDBJ whole genome shotgun (WGS) entry which is preliminary data.</text>
</comment>
<evidence type="ECO:0000313" key="1">
    <source>
        <dbReference type="EMBL" id="PRY88767.1"/>
    </source>
</evidence>
<dbReference type="EMBL" id="PVTQ01000007">
    <property type="protein sequence ID" value="PRY88767.1"/>
    <property type="molecule type" value="Genomic_DNA"/>
</dbReference>
<reference evidence="1 2" key="1">
    <citation type="submission" date="2018-03" db="EMBL/GenBank/DDBJ databases">
        <title>Genomic Encyclopedia of Archaeal and Bacterial Type Strains, Phase II (KMG-II): from individual species to whole genera.</title>
        <authorList>
            <person name="Goeker M."/>
        </authorList>
    </citation>
    <scope>NUCLEOTIDE SEQUENCE [LARGE SCALE GENOMIC DNA]</scope>
    <source>
        <strain evidence="1 2">DSM 100212</strain>
    </source>
</reference>
<dbReference type="RefSeq" id="WP_106264921.1">
    <property type="nucleotide sequence ID" value="NZ_PVTQ01000007.1"/>
</dbReference>
<evidence type="ECO:0000313" key="2">
    <source>
        <dbReference type="Proteomes" id="UP000238392"/>
    </source>
</evidence>
<name>A0A2T0WQ07_9RHOB</name>
<dbReference type="OrthoDB" id="419320at2"/>
<dbReference type="Proteomes" id="UP000238392">
    <property type="component" value="Unassembled WGS sequence"/>
</dbReference>
<evidence type="ECO:0008006" key="3">
    <source>
        <dbReference type="Google" id="ProtNLM"/>
    </source>
</evidence>
<dbReference type="AlphaFoldDB" id="A0A2T0WQ07"/>
<accession>A0A2T0WQ07</accession>